<dbReference type="PANTHER" id="PTHR33744:SF15">
    <property type="entry name" value="CARBOHYDRATE DIACID REGULATOR"/>
    <property type="match status" value="1"/>
</dbReference>
<evidence type="ECO:0000256" key="1">
    <source>
        <dbReference type="SAM" id="MobiDB-lite"/>
    </source>
</evidence>
<dbReference type="OrthoDB" id="9792148at2"/>
<sequence>MNWQDYFPNAQKSQQKSDDTGIQNLPLEKEWLQIPKEDLTDRERFLITLFSTTAEDRPVLTNPWLEFLMGRSSQLPASYPNYQFLYLEHSQPFTEELLELLDQLLLGRVATISLGSYRTALLLTQEQGSDITELLKELLVTIESDFGLSLSLFLGNSWARIDDEHLRQLFQAETTLFTAYLAGHSSEKMQSFAKMLLWALSNGQEVGVFKEALNYYLTLQNEVPDMVAALWESHGNQVQAAQKLFLHRNSLQYKLDKFQSLSGLNLKKLDDLALCYWLLLEN</sequence>
<accession>A0A3L9DNQ9</accession>
<protein>
    <submittedName>
        <fullName evidence="3">Transcriptional regulator</fullName>
    </submittedName>
</protein>
<name>A0A3L9DNQ9_9STRE</name>
<dbReference type="InterPro" id="IPR009057">
    <property type="entry name" value="Homeodomain-like_sf"/>
</dbReference>
<evidence type="ECO:0000313" key="3">
    <source>
        <dbReference type="EMBL" id="RLY02304.1"/>
    </source>
</evidence>
<dbReference type="InterPro" id="IPR051448">
    <property type="entry name" value="CdaR-like_regulators"/>
</dbReference>
<gene>
    <name evidence="3" type="ORF">EAF07_07725</name>
</gene>
<keyword evidence="4" id="KW-1185">Reference proteome</keyword>
<proteinExistence type="predicted"/>
<dbReference type="InterPro" id="IPR025736">
    <property type="entry name" value="PucR_C-HTH_dom"/>
</dbReference>
<evidence type="ECO:0000259" key="2">
    <source>
        <dbReference type="Pfam" id="PF13556"/>
    </source>
</evidence>
<dbReference type="EMBL" id="RCVM01000016">
    <property type="protein sequence ID" value="RLY02304.1"/>
    <property type="molecule type" value="Genomic_DNA"/>
</dbReference>
<reference evidence="3 4" key="1">
    <citation type="submission" date="2018-10" db="EMBL/GenBank/DDBJ databases">
        <title>Streptococcus hillyeri sp. nov., isolated from equine tracheal sample.</title>
        <authorList>
            <person name="Macfadyen A.C."/>
            <person name="Waller A."/>
            <person name="Paterson G.K."/>
        </authorList>
    </citation>
    <scope>NUCLEOTIDE SEQUENCE [LARGE SCALE GENOMIC DNA]</scope>
    <source>
        <strain evidence="3 4">28462</strain>
    </source>
</reference>
<feature type="domain" description="PucR C-terminal helix-turn-helix" evidence="2">
    <location>
        <begin position="227"/>
        <end position="278"/>
    </location>
</feature>
<dbReference type="SUPFAM" id="SSF46689">
    <property type="entry name" value="Homeodomain-like"/>
    <property type="match status" value="1"/>
</dbReference>
<organism evidence="3 4">
    <name type="scientific">Streptococcus hillyeri</name>
    <dbReference type="NCBI Taxonomy" id="2282420"/>
    <lineage>
        <taxon>Bacteria</taxon>
        <taxon>Bacillati</taxon>
        <taxon>Bacillota</taxon>
        <taxon>Bacilli</taxon>
        <taxon>Lactobacillales</taxon>
        <taxon>Streptococcaceae</taxon>
        <taxon>Streptococcus</taxon>
    </lineage>
</organism>
<dbReference type="Gene3D" id="1.10.10.2840">
    <property type="entry name" value="PucR C-terminal helix-turn-helix domain"/>
    <property type="match status" value="1"/>
</dbReference>
<evidence type="ECO:0000313" key="4">
    <source>
        <dbReference type="Proteomes" id="UP000279194"/>
    </source>
</evidence>
<dbReference type="Pfam" id="PF13556">
    <property type="entry name" value="HTH_30"/>
    <property type="match status" value="1"/>
</dbReference>
<dbReference type="Proteomes" id="UP000279194">
    <property type="component" value="Unassembled WGS sequence"/>
</dbReference>
<dbReference type="RefSeq" id="WP_121836006.1">
    <property type="nucleotide sequence ID" value="NZ_CP163513.1"/>
</dbReference>
<dbReference type="AlphaFoldDB" id="A0A3L9DNQ9"/>
<dbReference type="InterPro" id="IPR042070">
    <property type="entry name" value="PucR_C-HTH_sf"/>
</dbReference>
<dbReference type="PANTHER" id="PTHR33744">
    <property type="entry name" value="CARBOHYDRATE DIACID REGULATOR"/>
    <property type="match status" value="1"/>
</dbReference>
<feature type="region of interest" description="Disordered" evidence="1">
    <location>
        <begin position="1"/>
        <end position="20"/>
    </location>
</feature>
<comment type="caution">
    <text evidence="3">The sequence shown here is derived from an EMBL/GenBank/DDBJ whole genome shotgun (WGS) entry which is preliminary data.</text>
</comment>